<evidence type="ECO:0000313" key="4">
    <source>
        <dbReference type="Proteomes" id="UP001198565"/>
    </source>
</evidence>
<reference evidence="3 4" key="1">
    <citation type="submission" date="2021-08" db="EMBL/GenBank/DDBJ databases">
        <title>Streptomyces sp. PTM05 isolated from lichen.</title>
        <authorList>
            <person name="Somphong A."/>
            <person name="Phongsopitanun W."/>
            <person name="Tanasupawat S."/>
        </authorList>
    </citation>
    <scope>NUCLEOTIDE SEQUENCE [LARGE SCALE GENOMIC DNA]</scope>
    <source>
        <strain evidence="3 4">Ptm05</strain>
    </source>
</reference>
<sequence>MGWTLCALFFSLYAIVSVRRHERMLSAGYDLGIFEQAVRAYAHGHAPVADLKGPGFDLLGDHFHPVLALLAPLYRLFPGPLTLLLAQAALMALACLPLTRWAHRVAGPVAGLVIGCATGASWGIASAIGFDFHEIAFAVPLLAFSMEALGRSRWRAAVLWAAPLLLVKEDLGLTLAAVGLYVAWHGPRRLGLVTAVVGVIGTAVEVLVLLPAANPHGTFDYWHQMSAAHPASGTGGVVAAAVHAVTHLFRPPLKLLLLAMLAGMTACVGPRSPITALCLPTLAWRLLSADPHYWGVGYHYSAVLMPIVLAGLVDVLARRPELRAPATLRRILTVVGLFALVTTAVYPLHDVVLPSTWRTSAHVRTAHRLADRIPDGATVAASNRLAPLLTDRATVSLVCEGSGAPGTGRAALPARLPAWVVVDRTDPTTQSPCSTAETARMLTAYRADGYRTVADESGILLLRGPFRPGPPAAVQNAGGVVSTGGSRRPPVAGPARSAPRR</sequence>
<dbReference type="Proteomes" id="UP001198565">
    <property type="component" value="Unassembled WGS sequence"/>
</dbReference>
<feature type="transmembrane region" description="Helical" evidence="2">
    <location>
        <begin position="105"/>
        <end position="124"/>
    </location>
</feature>
<organism evidence="3 4">
    <name type="scientific">Streptantibioticus parmotrematis</name>
    <dbReference type="NCBI Taxonomy" id="2873249"/>
    <lineage>
        <taxon>Bacteria</taxon>
        <taxon>Bacillati</taxon>
        <taxon>Actinomycetota</taxon>
        <taxon>Actinomycetes</taxon>
        <taxon>Kitasatosporales</taxon>
        <taxon>Streptomycetaceae</taxon>
        <taxon>Streptantibioticus</taxon>
    </lineage>
</organism>
<gene>
    <name evidence="3" type="ORF">K7472_14330</name>
</gene>
<accession>A0ABS7QS64</accession>
<name>A0ABS7QS64_9ACTN</name>
<feature type="transmembrane region" description="Helical" evidence="2">
    <location>
        <begin position="157"/>
        <end position="184"/>
    </location>
</feature>
<keyword evidence="4" id="KW-1185">Reference proteome</keyword>
<keyword evidence="2" id="KW-0472">Membrane</keyword>
<evidence type="ECO:0000313" key="3">
    <source>
        <dbReference type="EMBL" id="MBY8886026.1"/>
    </source>
</evidence>
<keyword evidence="2" id="KW-0812">Transmembrane</keyword>
<feature type="transmembrane region" description="Helical" evidence="2">
    <location>
        <begin position="77"/>
        <end position="98"/>
    </location>
</feature>
<evidence type="ECO:0000256" key="2">
    <source>
        <dbReference type="SAM" id="Phobius"/>
    </source>
</evidence>
<feature type="transmembrane region" description="Helical" evidence="2">
    <location>
        <begin position="328"/>
        <end position="348"/>
    </location>
</feature>
<feature type="transmembrane region" description="Helical" evidence="2">
    <location>
        <begin position="190"/>
        <end position="210"/>
    </location>
</feature>
<feature type="transmembrane region" description="Helical" evidence="2">
    <location>
        <begin position="297"/>
        <end position="316"/>
    </location>
</feature>
<evidence type="ECO:0000256" key="1">
    <source>
        <dbReference type="SAM" id="MobiDB-lite"/>
    </source>
</evidence>
<dbReference type="EMBL" id="JAINVZ010000008">
    <property type="protein sequence ID" value="MBY8886026.1"/>
    <property type="molecule type" value="Genomic_DNA"/>
</dbReference>
<dbReference type="InterPro" id="IPR018650">
    <property type="entry name" value="STSV1_Orf64"/>
</dbReference>
<proteinExistence type="predicted"/>
<keyword evidence="2" id="KW-1133">Transmembrane helix</keyword>
<feature type="region of interest" description="Disordered" evidence="1">
    <location>
        <begin position="472"/>
        <end position="501"/>
    </location>
</feature>
<feature type="transmembrane region" description="Helical" evidence="2">
    <location>
        <begin position="255"/>
        <end position="277"/>
    </location>
</feature>
<dbReference type="Pfam" id="PF09852">
    <property type="entry name" value="DUF2079"/>
    <property type="match status" value="1"/>
</dbReference>
<protein>
    <submittedName>
        <fullName evidence="3">DUF2079 domain-containing protein</fullName>
    </submittedName>
</protein>
<comment type="caution">
    <text evidence="3">The sequence shown here is derived from an EMBL/GenBank/DDBJ whole genome shotgun (WGS) entry which is preliminary data.</text>
</comment>